<organism evidence="3 4">
    <name type="scientific">Diaphorina citri</name>
    <name type="common">Asian citrus psyllid</name>
    <dbReference type="NCBI Taxonomy" id="121845"/>
    <lineage>
        <taxon>Eukaryota</taxon>
        <taxon>Metazoa</taxon>
        <taxon>Ecdysozoa</taxon>
        <taxon>Arthropoda</taxon>
        <taxon>Hexapoda</taxon>
        <taxon>Insecta</taxon>
        <taxon>Pterygota</taxon>
        <taxon>Neoptera</taxon>
        <taxon>Paraneoptera</taxon>
        <taxon>Hemiptera</taxon>
        <taxon>Sternorrhyncha</taxon>
        <taxon>Psylloidea</taxon>
        <taxon>Psyllidae</taxon>
        <taxon>Diaphorininae</taxon>
        <taxon>Diaphorina</taxon>
    </lineage>
</organism>
<evidence type="ECO:0000259" key="2">
    <source>
        <dbReference type="Pfam" id="PF03015"/>
    </source>
</evidence>
<proteinExistence type="predicted"/>
<dbReference type="GO" id="GO:0005777">
    <property type="term" value="C:peroxisome"/>
    <property type="evidence" value="ECO:0007669"/>
    <property type="project" value="TreeGrafter"/>
</dbReference>
<feature type="domain" description="Fatty acyl-CoA reductase C-terminal" evidence="2">
    <location>
        <begin position="110"/>
        <end position="201"/>
    </location>
</feature>
<dbReference type="PANTHER" id="PTHR11011:SF60">
    <property type="entry name" value="FATTY ACYL-COA REDUCTASE-RELATED"/>
    <property type="match status" value="1"/>
</dbReference>
<name>A0A3Q0JE81_DIACI</name>
<dbReference type="PaxDb" id="121845-A0A3Q0JE81"/>
<dbReference type="AlphaFoldDB" id="A0A3Q0JE81"/>
<dbReference type="GeneID" id="113471650"/>
<dbReference type="RefSeq" id="XP_026686761.1">
    <property type="nucleotide sequence ID" value="XM_026830960.1"/>
</dbReference>
<protein>
    <submittedName>
        <fullName evidence="4">Fatty acyl-CoA reductase wat-like</fullName>
    </submittedName>
</protein>
<evidence type="ECO:0000313" key="4">
    <source>
        <dbReference type="RefSeq" id="XP_026686761.1"/>
    </source>
</evidence>
<dbReference type="KEGG" id="dci:113471650"/>
<dbReference type="InterPro" id="IPR026055">
    <property type="entry name" value="FAR"/>
</dbReference>
<evidence type="ECO:0000256" key="1">
    <source>
        <dbReference type="SAM" id="Phobius"/>
    </source>
</evidence>
<dbReference type="PANTHER" id="PTHR11011">
    <property type="entry name" value="MALE STERILITY PROTEIN 2-RELATED"/>
    <property type="match status" value="1"/>
</dbReference>
<feature type="transmembrane region" description="Helical" evidence="1">
    <location>
        <begin position="218"/>
        <end position="242"/>
    </location>
</feature>
<feature type="transmembrane region" description="Helical" evidence="1">
    <location>
        <begin position="101"/>
        <end position="121"/>
    </location>
</feature>
<reference evidence="4" key="1">
    <citation type="submission" date="2025-08" db="UniProtKB">
        <authorList>
            <consortium name="RefSeq"/>
        </authorList>
    </citation>
    <scope>IDENTIFICATION</scope>
</reference>
<dbReference type="GO" id="GO:0035336">
    <property type="term" value="P:long-chain fatty-acyl-CoA metabolic process"/>
    <property type="evidence" value="ECO:0007669"/>
    <property type="project" value="TreeGrafter"/>
</dbReference>
<gene>
    <name evidence="4" type="primary">LOC113471650</name>
</gene>
<dbReference type="CDD" id="cd09071">
    <property type="entry name" value="FAR_C"/>
    <property type="match status" value="1"/>
</dbReference>
<keyword evidence="3" id="KW-1185">Reference proteome</keyword>
<dbReference type="Pfam" id="PF03015">
    <property type="entry name" value="Sterile"/>
    <property type="match status" value="1"/>
</dbReference>
<dbReference type="STRING" id="121845.A0A3Q0JE81"/>
<dbReference type="GO" id="GO:0080019">
    <property type="term" value="F:alcohol-forming very long-chain fatty acyl-CoA reductase activity"/>
    <property type="evidence" value="ECO:0007669"/>
    <property type="project" value="InterPro"/>
</dbReference>
<dbReference type="Proteomes" id="UP000079169">
    <property type="component" value="Unplaced"/>
</dbReference>
<keyword evidence="1" id="KW-0812">Transmembrane</keyword>
<keyword evidence="1" id="KW-0472">Membrane</keyword>
<sequence length="246" mass="29487">MGVGLAAGIGLMRVSLIDTTIVIDIVPGDRTINAMTALAWYHSTQQPNKDRPTVFNYVSYNDNRVRLIDFIKKNRRYAILAEESSQCRMWPPSIYFVSNTFLYRILFLVLHLTPAIMFSLVERWYNRKPQIMKFYRKIKFFNKTIEHFATNEWHFTNNNTRAMVNEMSKADRKRFDASLDFRWESMFVHLYRATVLYFLNERFTKEYHQKKFIYKERLNFCISWIIYVSAAYWFLTLLANLINTLV</sequence>
<accession>A0A3Q0JE81</accession>
<dbReference type="InterPro" id="IPR033640">
    <property type="entry name" value="FAR_C"/>
</dbReference>
<evidence type="ECO:0000313" key="3">
    <source>
        <dbReference type="Proteomes" id="UP000079169"/>
    </source>
</evidence>
<keyword evidence="1" id="KW-1133">Transmembrane helix</keyword>